<evidence type="ECO:0000313" key="2">
    <source>
        <dbReference type="Proteomes" id="UP000554482"/>
    </source>
</evidence>
<dbReference type="PANTHER" id="PTHR35478:SF1">
    <property type="entry name" value="ZINC FINGER FYVE DOMAIN-CONTAINING PROTEIN 26"/>
    <property type="match status" value="1"/>
</dbReference>
<keyword evidence="2" id="KW-1185">Reference proteome</keyword>
<dbReference type="Proteomes" id="UP000554482">
    <property type="component" value="Unassembled WGS sequence"/>
</dbReference>
<dbReference type="AlphaFoldDB" id="A0A7J6VUS5"/>
<proteinExistence type="predicted"/>
<evidence type="ECO:0000313" key="1">
    <source>
        <dbReference type="EMBL" id="KAF5188613.1"/>
    </source>
</evidence>
<comment type="caution">
    <text evidence="1">The sequence shown here is derived from an EMBL/GenBank/DDBJ whole genome shotgun (WGS) entry which is preliminary data.</text>
</comment>
<dbReference type="OrthoDB" id="1928771at2759"/>
<feature type="non-terminal residue" evidence="1">
    <location>
        <position position="1"/>
    </location>
</feature>
<gene>
    <name evidence="1" type="ORF">FRX31_021799</name>
</gene>
<organism evidence="1 2">
    <name type="scientific">Thalictrum thalictroides</name>
    <name type="common">Rue-anemone</name>
    <name type="synonym">Anemone thalictroides</name>
    <dbReference type="NCBI Taxonomy" id="46969"/>
    <lineage>
        <taxon>Eukaryota</taxon>
        <taxon>Viridiplantae</taxon>
        <taxon>Streptophyta</taxon>
        <taxon>Embryophyta</taxon>
        <taxon>Tracheophyta</taxon>
        <taxon>Spermatophyta</taxon>
        <taxon>Magnoliopsida</taxon>
        <taxon>Ranunculales</taxon>
        <taxon>Ranunculaceae</taxon>
        <taxon>Thalictroideae</taxon>
        <taxon>Thalictrum</taxon>
    </lineage>
</organism>
<reference evidence="1 2" key="1">
    <citation type="submission" date="2020-06" db="EMBL/GenBank/DDBJ databases">
        <title>Transcriptomic and genomic resources for Thalictrum thalictroides and T. hernandezii: Facilitating candidate gene discovery in an emerging model plant lineage.</title>
        <authorList>
            <person name="Arias T."/>
            <person name="Riano-Pachon D.M."/>
            <person name="Di Stilio V.S."/>
        </authorList>
    </citation>
    <scope>NUCLEOTIDE SEQUENCE [LARGE SCALE GENOMIC DNA]</scope>
    <source>
        <strain evidence="2">cv. WT478/WT964</strain>
        <tissue evidence="1">Leaves</tissue>
    </source>
</reference>
<name>A0A7J6VUS5_THATH</name>
<dbReference type="PANTHER" id="PTHR35478">
    <property type="entry name" value="ZINC FINGER FYVE DOMAIN PROTEIN"/>
    <property type="match status" value="1"/>
</dbReference>
<accession>A0A7J6VUS5</accession>
<sequence length="87" mass="9861">HLHRWDLDAALDVLTMCSCHLLQSDPIKNEVLQMRRALHRYSRILSADDHFSSWQEVEIECKDDSEGLVLRLAGKGAVFAALEVAES</sequence>
<protein>
    <submittedName>
        <fullName evidence="1">Zinc finger FYVE domain protein</fullName>
    </submittedName>
</protein>
<dbReference type="EMBL" id="JABWDY010026544">
    <property type="protein sequence ID" value="KAF5188613.1"/>
    <property type="molecule type" value="Genomic_DNA"/>
</dbReference>